<dbReference type="AlphaFoldDB" id="A0A3Q2ZRX6"/>
<evidence type="ECO:0000313" key="2">
    <source>
        <dbReference type="Ensembl" id="ENSKMAP00000006556.1"/>
    </source>
</evidence>
<dbReference type="CDD" id="cd00037">
    <property type="entry name" value="CLECT"/>
    <property type="match status" value="1"/>
</dbReference>
<name>A0A3Q2ZRX6_KRYMA</name>
<proteinExistence type="predicted"/>
<reference evidence="2" key="1">
    <citation type="submission" date="2025-08" db="UniProtKB">
        <authorList>
            <consortium name="Ensembl"/>
        </authorList>
    </citation>
    <scope>IDENTIFICATION</scope>
</reference>
<dbReference type="Proteomes" id="UP000264800">
    <property type="component" value="Unplaced"/>
</dbReference>
<dbReference type="InterPro" id="IPR016187">
    <property type="entry name" value="CTDL_fold"/>
</dbReference>
<accession>A0A3Q2ZRX6</accession>
<sequence length="180" mass="19964">FLKGNPAPQSCRCPSGWTQNGKRCFIFVKISTDWASAELTCIRYGGNLASFHSRSEYIFLRTLVYRATGSHPRTWVGASDAAKVRAEPRFLLVKPRQKFEKLIFTIFILSRTVCGCGRMVPGFPTSAGVKENQTTPVDGRAAWRSTEPEEITSMMKNVPRGCISSVPEIFKSALLIAPNS</sequence>
<reference evidence="2" key="2">
    <citation type="submission" date="2025-09" db="UniProtKB">
        <authorList>
            <consortium name="Ensembl"/>
        </authorList>
    </citation>
    <scope>IDENTIFICATION</scope>
</reference>
<dbReference type="InterPro" id="IPR016186">
    <property type="entry name" value="C-type_lectin-like/link_sf"/>
</dbReference>
<evidence type="ECO:0000259" key="1">
    <source>
        <dbReference type="PROSITE" id="PS50041"/>
    </source>
</evidence>
<evidence type="ECO:0000313" key="3">
    <source>
        <dbReference type="Proteomes" id="UP000264800"/>
    </source>
</evidence>
<organism evidence="2 3">
    <name type="scientific">Kryptolebias marmoratus</name>
    <name type="common">Mangrove killifish</name>
    <name type="synonym">Rivulus marmoratus</name>
    <dbReference type="NCBI Taxonomy" id="37003"/>
    <lineage>
        <taxon>Eukaryota</taxon>
        <taxon>Metazoa</taxon>
        <taxon>Chordata</taxon>
        <taxon>Craniata</taxon>
        <taxon>Vertebrata</taxon>
        <taxon>Euteleostomi</taxon>
        <taxon>Actinopterygii</taxon>
        <taxon>Neopterygii</taxon>
        <taxon>Teleostei</taxon>
        <taxon>Neoteleostei</taxon>
        <taxon>Acanthomorphata</taxon>
        <taxon>Ovalentaria</taxon>
        <taxon>Atherinomorphae</taxon>
        <taxon>Cyprinodontiformes</taxon>
        <taxon>Rivulidae</taxon>
        <taxon>Kryptolebias</taxon>
    </lineage>
</organism>
<dbReference type="SMART" id="SM00034">
    <property type="entry name" value="CLECT"/>
    <property type="match status" value="1"/>
</dbReference>
<feature type="domain" description="C-type lectin" evidence="1">
    <location>
        <begin position="20"/>
        <end position="80"/>
    </location>
</feature>
<protein>
    <submittedName>
        <fullName evidence="2">Galactose-specific lectin nattectin-like</fullName>
    </submittedName>
</protein>
<dbReference type="InterPro" id="IPR001304">
    <property type="entry name" value="C-type_lectin-like"/>
</dbReference>
<dbReference type="SUPFAM" id="SSF56436">
    <property type="entry name" value="C-type lectin-like"/>
    <property type="match status" value="1"/>
</dbReference>
<dbReference type="Gene3D" id="3.10.100.10">
    <property type="entry name" value="Mannose-Binding Protein A, subunit A"/>
    <property type="match status" value="1"/>
</dbReference>
<dbReference type="GeneTree" id="ENSGT01120000273474"/>
<dbReference type="PANTHER" id="PTHR22803">
    <property type="entry name" value="MANNOSE, PHOSPHOLIPASE, LECTIN RECEPTOR RELATED"/>
    <property type="match status" value="1"/>
</dbReference>
<dbReference type="InterPro" id="IPR050111">
    <property type="entry name" value="C-type_lectin/snaclec_domain"/>
</dbReference>
<dbReference type="Ensembl" id="ENSKMAT00000006664.1">
    <property type="protein sequence ID" value="ENSKMAP00000006556.1"/>
    <property type="gene ID" value="ENSKMAG00000004966.1"/>
</dbReference>
<dbReference type="PROSITE" id="PS50041">
    <property type="entry name" value="C_TYPE_LECTIN_2"/>
    <property type="match status" value="1"/>
</dbReference>
<keyword evidence="3" id="KW-1185">Reference proteome</keyword>